<keyword evidence="1" id="KW-0175">Coiled coil</keyword>
<organism evidence="3 4">
    <name type="scientific">Candidatus Scalindua rubra</name>
    <dbReference type="NCBI Taxonomy" id="1872076"/>
    <lineage>
        <taxon>Bacteria</taxon>
        <taxon>Pseudomonadati</taxon>
        <taxon>Planctomycetota</taxon>
        <taxon>Candidatus Brocadiia</taxon>
        <taxon>Candidatus Brocadiales</taxon>
        <taxon>Candidatus Scalinduaceae</taxon>
        <taxon>Candidatus Scalindua</taxon>
    </lineage>
</organism>
<dbReference type="AlphaFoldDB" id="A0A1E3XGH1"/>
<accession>A0A1E3XGH1</accession>
<reference evidence="3 4" key="1">
    <citation type="submission" date="2016-07" db="EMBL/GenBank/DDBJ databases">
        <title>Draft genome of Scalindua rubra, obtained from a brine-seawater interface in the Red Sea, sheds light on salt adaptation in anammox bacteria.</title>
        <authorList>
            <person name="Speth D.R."/>
            <person name="Lagkouvardos I."/>
            <person name="Wang Y."/>
            <person name="Qian P.-Y."/>
            <person name="Dutilh B.E."/>
            <person name="Jetten M.S."/>
        </authorList>
    </citation>
    <scope>NUCLEOTIDE SEQUENCE [LARGE SCALE GENOMIC DNA]</scope>
    <source>
        <strain evidence="3">BSI-1</strain>
    </source>
</reference>
<evidence type="ECO:0000313" key="4">
    <source>
        <dbReference type="Proteomes" id="UP000094056"/>
    </source>
</evidence>
<proteinExistence type="predicted"/>
<feature type="compositionally biased region" description="Basic and acidic residues" evidence="2">
    <location>
        <begin position="321"/>
        <end position="344"/>
    </location>
</feature>
<evidence type="ECO:0000256" key="2">
    <source>
        <dbReference type="SAM" id="MobiDB-lite"/>
    </source>
</evidence>
<comment type="caution">
    <text evidence="3">The sequence shown here is derived from an EMBL/GenBank/DDBJ whole genome shotgun (WGS) entry which is preliminary data.</text>
</comment>
<evidence type="ECO:0000313" key="3">
    <source>
        <dbReference type="EMBL" id="ODS34702.1"/>
    </source>
</evidence>
<dbReference type="EMBL" id="MAYW01000002">
    <property type="protein sequence ID" value="ODS34702.1"/>
    <property type="molecule type" value="Genomic_DNA"/>
</dbReference>
<sequence>MSGSKCSSIALNRIAELLLKAKRERDTTLKKIEELTGRIDNIKSRIDEVQTEDSAISKRFAEYKELLKKETLNLEKRGRELQDTQLPDSILDINSDWLEATRRRILQIKGKSQSTGNAIDEVDLNIINLNVADKTLSNIEFNMQKFQNDVKNQEEFLKKWMHDEYSQFTQDYNTFQGKLIRCKETLRNGKDAEEVAKNFKETEGILSDLSKRLTGLAQEAYNREELHQRRLYILKGLREVCASLGFEEVSEPGYEKDGDYNSPVLQTFDTINEGPVTFRLHLHNLIESDSGINLEVCEDEFGKLSELLAHEYGVQTSFKRVGQEERPKRISKTEKPMPHPEPQKGKRGTFK</sequence>
<feature type="region of interest" description="Disordered" evidence="2">
    <location>
        <begin position="319"/>
        <end position="351"/>
    </location>
</feature>
<protein>
    <submittedName>
        <fullName evidence="3">Chromosome partition protein Smc</fullName>
    </submittedName>
</protein>
<name>A0A1E3XGH1_9BACT</name>
<feature type="coiled-coil region" evidence="1">
    <location>
        <begin position="18"/>
        <end position="52"/>
    </location>
</feature>
<gene>
    <name evidence="3" type="primary">smc_1</name>
    <name evidence="3" type="ORF">SCARUB_00138</name>
</gene>
<dbReference type="Proteomes" id="UP000094056">
    <property type="component" value="Unassembled WGS sequence"/>
</dbReference>
<evidence type="ECO:0000256" key="1">
    <source>
        <dbReference type="SAM" id="Coils"/>
    </source>
</evidence>